<keyword evidence="4 11" id="KW-0138">CF(0)</keyword>
<reference evidence="13" key="1">
    <citation type="submission" date="2015-10" db="EMBL/GenBank/DDBJ databases">
        <authorList>
            <person name="Regsiter A."/>
            <person name="william w."/>
        </authorList>
    </citation>
    <scope>NUCLEOTIDE SEQUENCE</scope>
    <source>
        <strain evidence="13">Montdore</strain>
    </source>
</reference>
<organism evidence="13 14">
    <name type="scientific">Tuber aestivum</name>
    <name type="common">summer truffle</name>
    <dbReference type="NCBI Taxonomy" id="59557"/>
    <lineage>
        <taxon>Eukaryota</taxon>
        <taxon>Fungi</taxon>
        <taxon>Dikarya</taxon>
        <taxon>Ascomycota</taxon>
        <taxon>Pezizomycotina</taxon>
        <taxon>Pezizomycetes</taxon>
        <taxon>Pezizales</taxon>
        <taxon>Tuberaceae</taxon>
        <taxon>Tuber</taxon>
    </lineage>
</organism>
<comment type="function">
    <text evidence="11">Subunit e, of the mitochondrial membrane ATP synthase complex (F(1)F(0) ATP synthase or Complex V) that produces ATP from ADP in the presence of a proton gradient across the membrane which is generated by electron transport complexes of the respiratory chain. ATP synthase complex consist of a soluble F(1) head domain - the catalytic core - and a membrane F(1) domain - the membrane proton channel. These two domains are linked by a central stalk rotating inside the F(1) region and a stationary peripheral stalk. During catalysis, ATP synthesis in the catalytic domain of F(1) is coupled via a rotary mechanism of the central stalk subunits to proton translocation. In vivo, can only synthesize ATP although its ATP hydrolase activity can be activated artificially in vitro. Part of the complex F(0) domain.</text>
</comment>
<keyword evidence="12" id="KW-0175">Coiled coil</keyword>
<dbReference type="EMBL" id="LN891121">
    <property type="protein sequence ID" value="CUS08627.1"/>
    <property type="molecule type" value="Genomic_DNA"/>
</dbReference>
<proteinExistence type="inferred from homology"/>
<evidence type="ECO:0000256" key="3">
    <source>
        <dbReference type="ARBA" id="ARBA00022448"/>
    </source>
</evidence>
<evidence type="ECO:0000256" key="10">
    <source>
        <dbReference type="ARBA" id="ARBA00023310"/>
    </source>
</evidence>
<evidence type="ECO:0000256" key="4">
    <source>
        <dbReference type="ARBA" id="ARBA00022547"/>
    </source>
</evidence>
<dbReference type="InterPro" id="IPR008386">
    <property type="entry name" value="ATP_synth_F0_esu_mt"/>
</dbReference>
<keyword evidence="14" id="KW-1185">Reference proteome</keyword>
<evidence type="ECO:0000256" key="1">
    <source>
        <dbReference type="ARBA" id="ARBA00004273"/>
    </source>
</evidence>
<evidence type="ECO:0000256" key="12">
    <source>
        <dbReference type="SAM" id="Coils"/>
    </source>
</evidence>
<gene>
    <name evidence="13" type="ORF">GSTUAT00007272001</name>
</gene>
<comment type="subunit">
    <text evidence="11">F-type ATPases have 2 components, CF(1) - the catalytic core - and CF(0) - the membrane proton channel. CF(1) and CF(0) have multiple subunits.</text>
</comment>
<evidence type="ECO:0000256" key="7">
    <source>
        <dbReference type="ARBA" id="ARBA00023065"/>
    </source>
</evidence>
<dbReference type="Proteomes" id="UP001412239">
    <property type="component" value="Unassembled WGS sequence"/>
</dbReference>
<keyword evidence="7 11" id="KW-0406">Ion transport</keyword>
<dbReference type="GO" id="GO:0015078">
    <property type="term" value="F:proton transmembrane transporter activity"/>
    <property type="evidence" value="ECO:0007669"/>
    <property type="project" value="InterPro"/>
</dbReference>
<evidence type="ECO:0000313" key="14">
    <source>
        <dbReference type="Proteomes" id="UP001412239"/>
    </source>
</evidence>
<accession>A0A292PQ89</accession>
<evidence type="ECO:0000313" key="13">
    <source>
        <dbReference type="EMBL" id="CUS08627.1"/>
    </source>
</evidence>
<sequence>MFSPQTTNVIRYSALGLGIFYGFTYQNKLTAQAKIRKAENEYHRKEKLIMQAKAEWAKKHLPADGTAASSGRIGAVVTDPNDSRFDLEACLQQLAADDKRAHA</sequence>
<protein>
    <recommendedName>
        <fullName evidence="11">ATP synthase F(0) complex subunit e, mitochondrial</fullName>
    </recommendedName>
</protein>
<dbReference type="AlphaFoldDB" id="A0A292PQ89"/>
<keyword evidence="6 11" id="KW-0999">Mitochondrion inner membrane</keyword>
<dbReference type="GO" id="GO:0015986">
    <property type="term" value="P:proton motive force-driven ATP synthesis"/>
    <property type="evidence" value="ECO:0007669"/>
    <property type="project" value="InterPro"/>
</dbReference>
<comment type="subcellular location">
    <subcellularLocation>
        <location evidence="1 11">Mitochondrion inner membrane</location>
    </subcellularLocation>
</comment>
<evidence type="ECO:0000256" key="8">
    <source>
        <dbReference type="ARBA" id="ARBA00023128"/>
    </source>
</evidence>
<evidence type="ECO:0000256" key="11">
    <source>
        <dbReference type="RuleBase" id="RU367005"/>
    </source>
</evidence>
<keyword evidence="10 11" id="KW-0066">ATP synthesis</keyword>
<name>A0A292PQ89_9PEZI</name>
<keyword evidence="8 11" id="KW-0496">Mitochondrion</keyword>
<dbReference type="Pfam" id="PF05680">
    <property type="entry name" value="ATP-synt_E"/>
    <property type="match status" value="1"/>
</dbReference>
<keyword evidence="3 11" id="KW-0813">Transport</keyword>
<evidence type="ECO:0000256" key="2">
    <source>
        <dbReference type="ARBA" id="ARBA00007333"/>
    </source>
</evidence>
<evidence type="ECO:0000256" key="9">
    <source>
        <dbReference type="ARBA" id="ARBA00023136"/>
    </source>
</evidence>
<keyword evidence="9" id="KW-0472">Membrane</keyword>
<dbReference type="GO" id="GO:0005743">
    <property type="term" value="C:mitochondrial inner membrane"/>
    <property type="evidence" value="ECO:0007669"/>
    <property type="project" value="UniProtKB-SubCell"/>
</dbReference>
<dbReference type="GO" id="GO:0045259">
    <property type="term" value="C:proton-transporting ATP synthase complex"/>
    <property type="evidence" value="ECO:0007669"/>
    <property type="project" value="UniProtKB-UniRule"/>
</dbReference>
<keyword evidence="5 11" id="KW-0375">Hydrogen ion transport</keyword>
<comment type="similarity">
    <text evidence="2 11">Belongs to the ATPase e subunit family.</text>
</comment>
<feature type="coiled-coil region" evidence="12">
    <location>
        <begin position="28"/>
        <end position="55"/>
    </location>
</feature>
<evidence type="ECO:0000256" key="6">
    <source>
        <dbReference type="ARBA" id="ARBA00022792"/>
    </source>
</evidence>
<evidence type="ECO:0000256" key="5">
    <source>
        <dbReference type="ARBA" id="ARBA00022781"/>
    </source>
</evidence>